<keyword evidence="2" id="KW-1185">Reference proteome</keyword>
<name>A0AAD6RSQ1_9ROSI</name>
<sequence>MKKKKPRKRSGKHQLVWSAKVVTTGR</sequence>
<dbReference type="AlphaFoldDB" id="A0AAD6RSQ1"/>
<dbReference type="Proteomes" id="UP001164929">
    <property type="component" value="Chromosome 1"/>
</dbReference>
<evidence type="ECO:0000313" key="2">
    <source>
        <dbReference type="Proteomes" id="UP001164929"/>
    </source>
</evidence>
<comment type="caution">
    <text evidence="1">The sequence shown here is derived from an EMBL/GenBank/DDBJ whole genome shotgun (WGS) entry which is preliminary data.</text>
</comment>
<dbReference type="EMBL" id="JAQIZT010000001">
    <property type="protein sequence ID" value="KAJ7014354.1"/>
    <property type="molecule type" value="Genomic_DNA"/>
</dbReference>
<evidence type="ECO:0000313" key="1">
    <source>
        <dbReference type="EMBL" id="KAJ7014354.1"/>
    </source>
</evidence>
<reference evidence="1 2" key="1">
    <citation type="journal article" date="2023" name="Mol. Ecol. Resour.">
        <title>Chromosome-level genome assembly of a triploid poplar Populus alba 'Berolinensis'.</title>
        <authorList>
            <person name="Chen S."/>
            <person name="Yu Y."/>
            <person name="Wang X."/>
            <person name="Wang S."/>
            <person name="Zhang T."/>
            <person name="Zhou Y."/>
            <person name="He R."/>
            <person name="Meng N."/>
            <person name="Wang Y."/>
            <person name="Liu W."/>
            <person name="Liu Z."/>
            <person name="Liu J."/>
            <person name="Guo Q."/>
            <person name="Huang H."/>
            <person name="Sederoff R.R."/>
            <person name="Wang G."/>
            <person name="Qu G."/>
            <person name="Chen S."/>
        </authorList>
    </citation>
    <scope>NUCLEOTIDE SEQUENCE [LARGE SCALE GENOMIC DNA]</scope>
    <source>
        <strain evidence="1">SC-2020</strain>
    </source>
</reference>
<protein>
    <submittedName>
        <fullName evidence="1">Uncharacterized protein</fullName>
    </submittedName>
</protein>
<accession>A0AAD6RSQ1</accession>
<gene>
    <name evidence="1" type="ORF">NC653_003846</name>
</gene>
<organism evidence="1 2">
    <name type="scientific">Populus alba x Populus x berolinensis</name>
    <dbReference type="NCBI Taxonomy" id="444605"/>
    <lineage>
        <taxon>Eukaryota</taxon>
        <taxon>Viridiplantae</taxon>
        <taxon>Streptophyta</taxon>
        <taxon>Embryophyta</taxon>
        <taxon>Tracheophyta</taxon>
        <taxon>Spermatophyta</taxon>
        <taxon>Magnoliopsida</taxon>
        <taxon>eudicotyledons</taxon>
        <taxon>Gunneridae</taxon>
        <taxon>Pentapetalae</taxon>
        <taxon>rosids</taxon>
        <taxon>fabids</taxon>
        <taxon>Malpighiales</taxon>
        <taxon>Salicaceae</taxon>
        <taxon>Saliceae</taxon>
        <taxon>Populus</taxon>
    </lineage>
</organism>
<proteinExistence type="predicted"/>